<dbReference type="Proteomes" id="UP000273778">
    <property type="component" value="Chromosome"/>
</dbReference>
<evidence type="ECO:0000256" key="1">
    <source>
        <dbReference type="ARBA" id="ARBA00004651"/>
    </source>
</evidence>
<evidence type="ECO:0000256" key="7">
    <source>
        <dbReference type="ARBA" id="ARBA00023065"/>
    </source>
</evidence>
<feature type="transmembrane region" description="Helical" evidence="9">
    <location>
        <begin position="88"/>
        <end position="107"/>
    </location>
</feature>
<comment type="subcellular location">
    <subcellularLocation>
        <location evidence="1">Cell membrane</location>
        <topology evidence="1">Multi-pass membrane protein</topology>
    </subcellularLocation>
</comment>
<keyword evidence="6 9" id="KW-1133">Transmembrane helix</keyword>
<dbReference type="Pfam" id="PF00999">
    <property type="entry name" value="Na_H_Exchanger"/>
    <property type="match status" value="1"/>
</dbReference>
<evidence type="ECO:0000256" key="8">
    <source>
        <dbReference type="ARBA" id="ARBA00023136"/>
    </source>
</evidence>
<dbReference type="AlphaFoldDB" id="A0A3N4EI02"/>
<feature type="transmembrane region" description="Helical" evidence="9">
    <location>
        <begin position="113"/>
        <end position="137"/>
    </location>
</feature>
<reference evidence="12" key="3">
    <citation type="submission" date="2018-11" db="EMBL/GenBank/DDBJ databases">
        <authorList>
            <person name="Hwang Y.J."/>
            <person name="Hwang C.Y."/>
        </authorList>
    </citation>
    <scope>NUCLEOTIDE SEQUENCE</scope>
    <source>
        <strain evidence="12">R106</strain>
    </source>
</reference>
<reference evidence="14" key="2">
    <citation type="submission" date="2018-11" db="EMBL/GenBank/DDBJ databases">
        <title>Shewanella sp. R106.</title>
        <authorList>
            <person name="Hwang Y.J."/>
            <person name="Hwang C.Y."/>
        </authorList>
    </citation>
    <scope>NUCLEOTIDE SEQUENCE [LARGE SCALE GENOMIC DNA]</scope>
    <source>
        <strain evidence="14">R106</strain>
    </source>
</reference>
<dbReference type="InterPro" id="IPR006153">
    <property type="entry name" value="Cation/H_exchanger_TM"/>
</dbReference>
<dbReference type="KEGG" id="spsr:EGC80_07280"/>
<proteinExistence type="predicted"/>
<feature type="transmembrane region" description="Helical" evidence="9">
    <location>
        <begin position="335"/>
        <end position="359"/>
    </location>
</feature>
<feature type="transmembrane region" description="Helical" evidence="9">
    <location>
        <begin position="6"/>
        <end position="22"/>
    </location>
</feature>
<organism evidence="12 14">
    <name type="scientific">Shewanella psychromarinicola</name>
    <dbReference type="NCBI Taxonomy" id="2487742"/>
    <lineage>
        <taxon>Bacteria</taxon>
        <taxon>Pseudomonadati</taxon>
        <taxon>Pseudomonadota</taxon>
        <taxon>Gammaproteobacteria</taxon>
        <taxon>Alteromonadales</taxon>
        <taxon>Shewanellaceae</taxon>
        <taxon>Shewanella</taxon>
    </lineage>
</organism>
<evidence type="ECO:0000313" key="13">
    <source>
        <dbReference type="Proteomes" id="UP000273778"/>
    </source>
</evidence>
<protein>
    <submittedName>
        <fullName evidence="12">Potassium/proton antiporter</fullName>
    </submittedName>
</protein>
<dbReference type="GO" id="GO:0005886">
    <property type="term" value="C:plasma membrane"/>
    <property type="evidence" value="ECO:0007669"/>
    <property type="project" value="UniProtKB-SubCell"/>
</dbReference>
<feature type="transmembrane region" description="Helical" evidence="9">
    <location>
        <begin position="242"/>
        <end position="261"/>
    </location>
</feature>
<feature type="transmembrane region" description="Helical" evidence="9">
    <location>
        <begin position="29"/>
        <end position="50"/>
    </location>
</feature>
<reference evidence="11 13" key="1">
    <citation type="submission" date="2018-11" db="EMBL/GenBank/DDBJ databases">
        <title>Shewanella sp. M2.</title>
        <authorList>
            <person name="Hwang Y.J."/>
            <person name="Hwang C.Y."/>
        </authorList>
    </citation>
    <scope>NUCLEOTIDE SEQUENCE [LARGE SCALE GENOMIC DNA]</scope>
    <source>
        <strain evidence="11 13">M2</strain>
    </source>
</reference>
<evidence type="ECO:0000313" key="11">
    <source>
        <dbReference type="EMBL" id="AZG34738.1"/>
    </source>
</evidence>
<feature type="transmembrane region" description="Helical" evidence="9">
    <location>
        <begin position="187"/>
        <end position="206"/>
    </location>
</feature>
<gene>
    <name evidence="12" type="ORF">EGC77_09085</name>
    <name evidence="11" type="ORF">EGC80_07280</name>
</gene>
<dbReference type="InterPro" id="IPR038770">
    <property type="entry name" value="Na+/solute_symporter_sf"/>
</dbReference>
<dbReference type="Gene3D" id="1.20.1530.20">
    <property type="match status" value="1"/>
</dbReference>
<sequence length="408" mass="43782">MPSDIIILGISILIAIGILLHHPSKTLGLPSLLIFMGVGLAFGNGEFGFVYDDLKLTSLIGTLALNTIVFVGGLNTPMKHIQFSWKEGGMLSTAGVIFTTVIFGFILNALLDFNLITCMLFAAVVSSTDAAAVFSILESKKLKLKHGTGTILEFESATNDPVALLMVVMLTDYIINSANGAPTTLSILSSLVQQIGVGVVVGLIMGKMAVWALNRIKLPEFGLIPVFILATFAITVSSTEILGGNELIAVYIAGVIIGNYLKKGAEVSKHFFNGISWLAQSLMFIILGLQIFPQKLLPVLMVSLLPAILLILVARPLAVQLCYLPFKQVNWRKRLFVSMIGLKGATPIVFALIPAAAGVEGSREMIHMVFFIVLISVIVQGAAIEPLANKLKLNLKPKPPKPPKLPKV</sequence>
<dbReference type="GO" id="GO:1902600">
    <property type="term" value="P:proton transmembrane transport"/>
    <property type="evidence" value="ECO:0007669"/>
    <property type="project" value="InterPro"/>
</dbReference>
<dbReference type="EMBL" id="RKKB01000002">
    <property type="protein sequence ID" value="RPA33471.1"/>
    <property type="molecule type" value="Genomic_DNA"/>
</dbReference>
<keyword evidence="13" id="KW-1185">Reference proteome</keyword>
<accession>A0A3N4EI02</accession>
<dbReference type="GO" id="GO:0015297">
    <property type="term" value="F:antiporter activity"/>
    <property type="evidence" value="ECO:0007669"/>
    <property type="project" value="UniProtKB-KW"/>
</dbReference>
<dbReference type="OrthoDB" id="9810759at2"/>
<keyword evidence="8 9" id="KW-0472">Membrane</keyword>
<dbReference type="PANTHER" id="PTHR32507:SF7">
    <property type="entry name" value="K(+)_H(+) ANTIPORTER NHAP2"/>
    <property type="match status" value="1"/>
</dbReference>
<evidence type="ECO:0000256" key="3">
    <source>
        <dbReference type="ARBA" id="ARBA00022449"/>
    </source>
</evidence>
<dbReference type="RefSeq" id="WP_124012577.1">
    <property type="nucleotide sequence ID" value="NZ_CP034073.1"/>
</dbReference>
<evidence type="ECO:0000259" key="10">
    <source>
        <dbReference type="Pfam" id="PF00999"/>
    </source>
</evidence>
<keyword evidence="2" id="KW-0813">Transport</keyword>
<evidence type="ECO:0000256" key="2">
    <source>
        <dbReference type="ARBA" id="ARBA00022448"/>
    </source>
</evidence>
<name>A0A3N4EI02_9GAMM</name>
<dbReference type="EMBL" id="CP034073">
    <property type="protein sequence ID" value="AZG34738.1"/>
    <property type="molecule type" value="Genomic_DNA"/>
</dbReference>
<feature type="transmembrane region" description="Helical" evidence="9">
    <location>
        <begin position="56"/>
        <end position="76"/>
    </location>
</feature>
<feature type="transmembrane region" description="Helical" evidence="9">
    <location>
        <begin position="299"/>
        <end position="323"/>
    </location>
</feature>
<feature type="transmembrane region" description="Helical" evidence="9">
    <location>
        <begin position="218"/>
        <end position="236"/>
    </location>
</feature>
<evidence type="ECO:0000256" key="9">
    <source>
        <dbReference type="SAM" id="Phobius"/>
    </source>
</evidence>
<evidence type="ECO:0000313" key="12">
    <source>
        <dbReference type="EMBL" id="RPA33471.1"/>
    </source>
</evidence>
<keyword evidence="5 9" id="KW-0812">Transmembrane</keyword>
<dbReference type="Proteomes" id="UP000278855">
    <property type="component" value="Unassembled WGS sequence"/>
</dbReference>
<keyword evidence="4" id="KW-1003">Cell membrane</keyword>
<dbReference type="NCBIfam" id="NF003715">
    <property type="entry name" value="PRK05326.1-2"/>
    <property type="match status" value="1"/>
</dbReference>
<feature type="transmembrane region" description="Helical" evidence="9">
    <location>
        <begin position="273"/>
        <end position="293"/>
    </location>
</feature>
<keyword evidence="3" id="KW-0050">Antiport</keyword>
<evidence type="ECO:0000256" key="4">
    <source>
        <dbReference type="ARBA" id="ARBA00022475"/>
    </source>
</evidence>
<keyword evidence="7" id="KW-0406">Ion transport</keyword>
<feature type="domain" description="Cation/H+ exchanger transmembrane" evidence="10">
    <location>
        <begin position="13"/>
        <end position="389"/>
    </location>
</feature>
<evidence type="ECO:0000256" key="5">
    <source>
        <dbReference type="ARBA" id="ARBA00022692"/>
    </source>
</evidence>
<evidence type="ECO:0000256" key="6">
    <source>
        <dbReference type="ARBA" id="ARBA00022989"/>
    </source>
</evidence>
<evidence type="ECO:0000313" key="14">
    <source>
        <dbReference type="Proteomes" id="UP000278855"/>
    </source>
</evidence>
<feature type="transmembrane region" description="Helical" evidence="9">
    <location>
        <begin position="365"/>
        <end position="388"/>
    </location>
</feature>
<dbReference type="PANTHER" id="PTHR32507">
    <property type="entry name" value="NA(+)/H(+) ANTIPORTER 1"/>
    <property type="match status" value="1"/>
</dbReference>
<dbReference type="NCBIfam" id="NF003716">
    <property type="entry name" value="PRK05326.1-3"/>
    <property type="match status" value="1"/>
</dbReference>